<dbReference type="Proteomes" id="UP000077271">
    <property type="component" value="Unassembled WGS sequence"/>
</dbReference>
<dbReference type="EMBL" id="LQWZ01000015">
    <property type="protein sequence ID" value="OAH57104.1"/>
    <property type="molecule type" value="Genomic_DNA"/>
</dbReference>
<sequence>MESGLKQQFQQVQTSCGYSIPFMTYSSERETLIRSNMKKDEAELKNYLREKNFSTIDGILTPIGKKLLNDSKTT</sequence>
<protein>
    <submittedName>
        <fullName evidence="1">Uncharacterized protein</fullName>
    </submittedName>
</protein>
<comment type="caution">
    <text evidence="1">The sequence shown here is derived from an EMBL/GenBank/DDBJ whole genome shotgun (WGS) entry which is preliminary data.</text>
</comment>
<organism evidence="1 2">
    <name type="scientific">Domibacillus aminovorans</name>
    <dbReference type="NCBI Taxonomy" id="29332"/>
    <lineage>
        <taxon>Bacteria</taxon>
        <taxon>Bacillati</taxon>
        <taxon>Bacillota</taxon>
        <taxon>Bacilli</taxon>
        <taxon>Bacillales</taxon>
        <taxon>Bacillaceae</taxon>
        <taxon>Domibacillus</taxon>
    </lineage>
</organism>
<name>A0A177KVM7_9BACI</name>
<gene>
    <name evidence="1" type="ORF">AWH48_19450</name>
</gene>
<evidence type="ECO:0000313" key="1">
    <source>
        <dbReference type="EMBL" id="OAH57104.1"/>
    </source>
</evidence>
<dbReference type="AlphaFoldDB" id="A0A177KVM7"/>
<evidence type="ECO:0000313" key="2">
    <source>
        <dbReference type="Proteomes" id="UP000077271"/>
    </source>
</evidence>
<accession>A0A177KVM7</accession>
<reference evidence="1 2" key="1">
    <citation type="submission" date="2016-01" db="EMBL/GenBank/DDBJ databases">
        <title>Investigation of taxonomic status of Bacillus aminovorans.</title>
        <authorList>
            <person name="Verma A."/>
            <person name="Pal Y."/>
            <person name="Krishnamurthi S."/>
        </authorList>
    </citation>
    <scope>NUCLEOTIDE SEQUENCE [LARGE SCALE GENOMIC DNA]</scope>
    <source>
        <strain evidence="1 2">DSM 4337</strain>
    </source>
</reference>
<dbReference type="RefSeq" id="WP_018393155.1">
    <property type="nucleotide sequence ID" value="NZ_LQWZ01000015.1"/>
</dbReference>
<dbReference type="OrthoDB" id="115989at2"/>
<proteinExistence type="predicted"/>